<dbReference type="InterPro" id="IPR016032">
    <property type="entry name" value="Sig_transdc_resp-reg_C-effctor"/>
</dbReference>
<dbReference type="RefSeq" id="WP_232226035.1">
    <property type="nucleotide sequence ID" value="NZ_APNK01000011.1"/>
</dbReference>
<organism evidence="9 10">
    <name type="scientific">Salinisphaera hydrothermalis (strain C41B8)</name>
    <dbReference type="NCBI Taxonomy" id="1304275"/>
    <lineage>
        <taxon>Bacteria</taxon>
        <taxon>Pseudomonadati</taxon>
        <taxon>Pseudomonadota</taxon>
        <taxon>Gammaproteobacteria</taxon>
        <taxon>Salinisphaerales</taxon>
        <taxon>Salinisphaeraceae</taxon>
        <taxon>Salinisphaera</taxon>
    </lineage>
</organism>
<dbReference type="SUPFAM" id="SSF52172">
    <property type="entry name" value="CheY-like"/>
    <property type="match status" value="1"/>
</dbReference>
<dbReference type="InterPro" id="IPR036388">
    <property type="entry name" value="WH-like_DNA-bd_sf"/>
</dbReference>
<dbReference type="AlphaFoldDB" id="A0A084ILJ5"/>
<accession>A0A084ILJ5</accession>
<evidence type="ECO:0000256" key="1">
    <source>
        <dbReference type="ARBA" id="ARBA00022553"/>
    </source>
</evidence>
<gene>
    <name evidence="9" type="ORF">C41B8_09381</name>
</gene>
<proteinExistence type="predicted"/>
<dbReference type="EMBL" id="APNK01000011">
    <property type="protein sequence ID" value="KEZ77579.1"/>
    <property type="molecule type" value="Genomic_DNA"/>
</dbReference>
<keyword evidence="4" id="KW-0238">DNA-binding</keyword>
<dbReference type="GO" id="GO:0000156">
    <property type="term" value="F:phosphorelay response regulator activity"/>
    <property type="evidence" value="ECO:0007669"/>
    <property type="project" value="TreeGrafter"/>
</dbReference>
<reference evidence="9 10" key="1">
    <citation type="submission" date="2013-03" db="EMBL/GenBank/DDBJ databases">
        <title>Salinisphaera hydrothermalis C41B8 Genome Sequencing.</title>
        <authorList>
            <person name="Li C."/>
            <person name="Lai Q."/>
            <person name="Shao Z."/>
        </authorList>
    </citation>
    <scope>NUCLEOTIDE SEQUENCE [LARGE SCALE GENOMIC DNA]</scope>
    <source>
        <strain evidence="9 10">C41B8</strain>
    </source>
</reference>
<evidence type="ECO:0000256" key="5">
    <source>
        <dbReference type="ARBA" id="ARBA00023163"/>
    </source>
</evidence>
<dbReference type="eggNOG" id="COG2197">
    <property type="taxonomic scope" value="Bacteria"/>
</dbReference>
<dbReference type="CDD" id="cd06170">
    <property type="entry name" value="LuxR_C_like"/>
    <property type="match status" value="1"/>
</dbReference>
<dbReference type="PRINTS" id="PR00038">
    <property type="entry name" value="HTHLUXR"/>
</dbReference>
<keyword evidence="2" id="KW-0902">Two-component regulatory system</keyword>
<keyword evidence="5" id="KW-0804">Transcription</keyword>
<evidence type="ECO:0000259" key="7">
    <source>
        <dbReference type="PROSITE" id="PS50043"/>
    </source>
</evidence>
<dbReference type="Gene3D" id="3.40.50.2300">
    <property type="match status" value="1"/>
</dbReference>
<dbReference type="SUPFAM" id="SSF46894">
    <property type="entry name" value="C-terminal effector domain of the bipartite response regulators"/>
    <property type="match status" value="1"/>
</dbReference>
<dbReference type="PROSITE" id="PS00622">
    <property type="entry name" value="HTH_LUXR_1"/>
    <property type="match status" value="1"/>
</dbReference>
<dbReference type="GO" id="GO:0000976">
    <property type="term" value="F:transcription cis-regulatory region binding"/>
    <property type="evidence" value="ECO:0007669"/>
    <property type="project" value="TreeGrafter"/>
</dbReference>
<dbReference type="PROSITE" id="PS50110">
    <property type="entry name" value="RESPONSE_REGULATORY"/>
    <property type="match status" value="1"/>
</dbReference>
<feature type="modified residue" description="4-aspartylphosphate" evidence="6">
    <location>
        <position position="74"/>
    </location>
</feature>
<comment type="caution">
    <text evidence="9">The sequence shown here is derived from an EMBL/GenBank/DDBJ whole genome shotgun (WGS) entry which is preliminary data.</text>
</comment>
<evidence type="ECO:0000259" key="8">
    <source>
        <dbReference type="PROSITE" id="PS50110"/>
    </source>
</evidence>
<dbReference type="InterPro" id="IPR000792">
    <property type="entry name" value="Tscrpt_reg_LuxR_C"/>
</dbReference>
<name>A0A084ILJ5_SALHC</name>
<dbReference type="GO" id="GO:0032993">
    <property type="term" value="C:protein-DNA complex"/>
    <property type="evidence" value="ECO:0007669"/>
    <property type="project" value="TreeGrafter"/>
</dbReference>
<dbReference type="GO" id="GO:0006355">
    <property type="term" value="P:regulation of DNA-templated transcription"/>
    <property type="evidence" value="ECO:0007669"/>
    <property type="project" value="InterPro"/>
</dbReference>
<dbReference type="Proteomes" id="UP000028302">
    <property type="component" value="Unassembled WGS sequence"/>
</dbReference>
<dbReference type="Gene3D" id="1.10.10.10">
    <property type="entry name" value="Winged helix-like DNA-binding domain superfamily/Winged helix DNA-binding domain"/>
    <property type="match status" value="1"/>
</dbReference>
<dbReference type="PATRIC" id="fig|1304275.5.peg.1911"/>
<evidence type="ECO:0000256" key="2">
    <source>
        <dbReference type="ARBA" id="ARBA00023012"/>
    </source>
</evidence>
<keyword evidence="10" id="KW-1185">Reference proteome</keyword>
<feature type="domain" description="Response regulatory" evidence="8">
    <location>
        <begin position="25"/>
        <end position="141"/>
    </location>
</feature>
<dbReference type="Pfam" id="PF00196">
    <property type="entry name" value="GerE"/>
    <property type="match status" value="1"/>
</dbReference>
<dbReference type="PANTHER" id="PTHR48111">
    <property type="entry name" value="REGULATOR OF RPOS"/>
    <property type="match status" value="1"/>
</dbReference>
<dbReference type="GO" id="GO:0005829">
    <property type="term" value="C:cytosol"/>
    <property type="evidence" value="ECO:0007669"/>
    <property type="project" value="TreeGrafter"/>
</dbReference>
<evidence type="ECO:0000256" key="3">
    <source>
        <dbReference type="ARBA" id="ARBA00023015"/>
    </source>
</evidence>
<evidence type="ECO:0000313" key="9">
    <source>
        <dbReference type="EMBL" id="KEZ77579.1"/>
    </source>
</evidence>
<keyword evidence="3" id="KW-0805">Transcription regulation</keyword>
<dbReference type="SMART" id="SM00421">
    <property type="entry name" value="HTH_LUXR"/>
    <property type="match status" value="1"/>
</dbReference>
<evidence type="ECO:0000256" key="6">
    <source>
        <dbReference type="PROSITE-ProRule" id="PRU00169"/>
    </source>
</evidence>
<dbReference type="STRING" id="1304275.C41B8_09381"/>
<protein>
    <submittedName>
        <fullName evidence="9">Response regulator receiver protein</fullName>
    </submittedName>
</protein>
<evidence type="ECO:0000256" key="4">
    <source>
        <dbReference type="ARBA" id="ARBA00023125"/>
    </source>
</evidence>
<sequence length="315" mass="34458">MIGANVDDAMAEDGPAVDAAAIRGVVLVVDDHPDTLALISDVLGRDGYTVIAAVDGQSALERARLINPDIVLLDARMPGMDGFEVCRRITTDPGLDGMAVIFMTGLTDSDSIVRGFRAGGVDYVTKPLKPDEVRVRIEAHLKRARAQRQADMVVNAGGRAALIVAADGGIRWYSSRAAQLLHRYFETGVDDKLPYGVMRWLEQAEFQSRPYELTRGRGRLSVRLSGPAEEGGWILTLVEFDEQAAVEDFVARFALTRRQAEVLLWISRGKTNRDIAEILDMKPRTVNKHLEHIFPKLGVETRAAAAAIALQNLGS</sequence>
<dbReference type="PANTHER" id="PTHR48111:SF1">
    <property type="entry name" value="TWO-COMPONENT RESPONSE REGULATOR ORR33"/>
    <property type="match status" value="1"/>
</dbReference>
<dbReference type="Pfam" id="PF00072">
    <property type="entry name" value="Response_reg"/>
    <property type="match status" value="1"/>
</dbReference>
<evidence type="ECO:0000313" key="10">
    <source>
        <dbReference type="Proteomes" id="UP000028302"/>
    </source>
</evidence>
<dbReference type="InterPro" id="IPR001789">
    <property type="entry name" value="Sig_transdc_resp-reg_receiver"/>
</dbReference>
<dbReference type="SMART" id="SM00448">
    <property type="entry name" value="REC"/>
    <property type="match status" value="1"/>
</dbReference>
<dbReference type="InterPro" id="IPR011006">
    <property type="entry name" value="CheY-like_superfamily"/>
</dbReference>
<keyword evidence="1 6" id="KW-0597">Phosphoprotein</keyword>
<dbReference type="InterPro" id="IPR039420">
    <property type="entry name" value="WalR-like"/>
</dbReference>
<feature type="domain" description="HTH luxR-type" evidence="7">
    <location>
        <begin position="248"/>
        <end position="313"/>
    </location>
</feature>
<dbReference type="PROSITE" id="PS50043">
    <property type="entry name" value="HTH_LUXR_2"/>
    <property type="match status" value="1"/>
</dbReference>